<dbReference type="Pfam" id="PF25391">
    <property type="entry name" value="WD40_Gbeta"/>
    <property type="match status" value="2"/>
</dbReference>
<evidence type="ECO:0000256" key="5">
    <source>
        <dbReference type="PROSITE-ProRule" id="PRU00221"/>
    </source>
</evidence>
<dbReference type="AlphaFoldDB" id="A0A212CZS4"/>
<dbReference type="InterPro" id="IPR016346">
    <property type="entry name" value="G-protein_beta_1-5"/>
</dbReference>
<organism evidence="6 7">
    <name type="scientific">Cervus elaphus hippelaphus</name>
    <name type="common">European red deer</name>
    <dbReference type="NCBI Taxonomy" id="46360"/>
    <lineage>
        <taxon>Eukaryota</taxon>
        <taxon>Metazoa</taxon>
        <taxon>Chordata</taxon>
        <taxon>Craniata</taxon>
        <taxon>Vertebrata</taxon>
        <taxon>Euteleostomi</taxon>
        <taxon>Mammalia</taxon>
        <taxon>Eutheria</taxon>
        <taxon>Laurasiatheria</taxon>
        <taxon>Artiodactyla</taxon>
        <taxon>Ruminantia</taxon>
        <taxon>Pecora</taxon>
        <taxon>Cervidae</taxon>
        <taxon>Cervinae</taxon>
        <taxon>Cervus</taxon>
    </lineage>
</organism>
<dbReference type="InterPro" id="IPR015943">
    <property type="entry name" value="WD40/YVTN_repeat-like_dom_sf"/>
</dbReference>
<dbReference type="OrthoDB" id="10255630at2759"/>
<evidence type="ECO:0000313" key="6">
    <source>
        <dbReference type="EMBL" id="OWK11472.1"/>
    </source>
</evidence>
<keyword evidence="3" id="KW-0677">Repeat</keyword>
<keyword evidence="4" id="KW-0807">Transducer</keyword>
<dbReference type="InterPro" id="IPR036322">
    <property type="entry name" value="WD40_repeat_dom_sf"/>
</dbReference>
<dbReference type="PIRSF" id="PIRSF002394">
    <property type="entry name" value="GN-bd_beta"/>
    <property type="match status" value="1"/>
</dbReference>
<dbReference type="Pfam" id="PF00400">
    <property type="entry name" value="WD40"/>
    <property type="match status" value="1"/>
</dbReference>
<dbReference type="InterPro" id="IPR020472">
    <property type="entry name" value="WD40_PAC1"/>
</dbReference>
<gene>
    <name evidence="6" type="ORF">Celaphus_00007248</name>
</gene>
<name>A0A212CZS4_CEREH</name>
<evidence type="ECO:0000256" key="3">
    <source>
        <dbReference type="ARBA" id="ARBA00022737"/>
    </source>
</evidence>
<dbReference type="PRINTS" id="PR00320">
    <property type="entry name" value="GPROTEINBRPT"/>
</dbReference>
<dbReference type="SUPFAM" id="SSF50978">
    <property type="entry name" value="WD40 repeat-like"/>
    <property type="match status" value="1"/>
</dbReference>
<dbReference type="CDD" id="cd00200">
    <property type="entry name" value="WD40"/>
    <property type="match status" value="1"/>
</dbReference>
<keyword evidence="2 5" id="KW-0853">WD repeat</keyword>
<keyword evidence="7" id="KW-1185">Reference proteome</keyword>
<evidence type="ECO:0000256" key="2">
    <source>
        <dbReference type="ARBA" id="ARBA00022574"/>
    </source>
</evidence>
<reference evidence="6 7" key="1">
    <citation type="journal article" date="2018" name="Mol. Genet. Genomics">
        <title>The red deer Cervus elaphus genome CerEla1.0: sequencing, annotating, genes, and chromosomes.</title>
        <authorList>
            <person name="Bana N.A."/>
            <person name="Nyiri A."/>
            <person name="Nagy J."/>
            <person name="Frank K."/>
            <person name="Nagy T."/>
            <person name="Steger V."/>
            <person name="Schiller M."/>
            <person name="Lakatos P."/>
            <person name="Sugar L."/>
            <person name="Horn P."/>
            <person name="Barta E."/>
            <person name="Orosz L."/>
        </authorList>
    </citation>
    <scope>NUCLEOTIDE SEQUENCE [LARGE SCALE GENOMIC DNA]</scope>
    <source>
        <strain evidence="6">Hungarian</strain>
    </source>
</reference>
<comment type="similarity">
    <text evidence="1">Belongs to the WD repeat G protein beta family.</text>
</comment>
<dbReference type="GO" id="GO:0007165">
    <property type="term" value="P:signal transduction"/>
    <property type="evidence" value="ECO:0007669"/>
    <property type="project" value="UniProtKB-KW"/>
</dbReference>
<accession>A0A212CZS4</accession>
<dbReference type="Gene3D" id="2.130.10.10">
    <property type="entry name" value="YVTN repeat-like/Quinoprotein amine dehydrogenase"/>
    <property type="match status" value="3"/>
</dbReference>
<dbReference type="EMBL" id="MKHE01000010">
    <property type="protein sequence ID" value="OWK11472.1"/>
    <property type="molecule type" value="Genomic_DNA"/>
</dbReference>
<dbReference type="PANTHER" id="PTHR19850">
    <property type="entry name" value="GUANINE NUCLEOTIDE-BINDING PROTEIN BETA G PROTEIN BETA"/>
    <property type="match status" value="1"/>
</dbReference>
<sequence length="391" mass="42485">MSELEQLRQEAEQLRNQIRITAGLDPVGRIQMRTRRTLRGHLAKIYAMHWGTDSRLLVSASQDGKLIIWDSYTTNKVHAIPLRSSWVMTCAYAPSGNFVACGGLDNICSIYSLKTREGNVRVSRELPGHTGYLSCCRFLDDNQIITSSGDTTWKEARGWDPSSSGAGAGAGCQCPQRRGGLGPGLRRALWDIETGQQTVGFAGHSGDVMSLSLAPDGRTFVSGACDASIKLWDVRDSMCRQTFIGHESDINAVAVSSGRAGTAPLCQAPSPPCGLTPLWSYVLQFFPNGYAFTTGSDDATCRLFDLRADQELLMYSHDNIICGITSVAFSRSGRLLLAGYDDFNCNIWDAMKGDRAGVLAGHDNRVSCLGVTDDGMAVATGSWDSFLKIWN</sequence>
<evidence type="ECO:0000313" key="7">
    <source>
        <dbReference type="Proteomes" id="UP000242450"/>
    </source>
</evidence>
<proteinExistence type="inferred from homology"/>
<feature type="repeat" description="WD" evidence="5">
    <location>
        <begin position="201"/>
        <end position="242"/>
    </location>
</feature>
<dbReference type="PROSITE" id="PS50082">
    <property type="entry name" value="WD_REPEATS_2"/>
    <property type="match status" value="4"/>
</dbReference>
<dbReference type="PROSITE" id="PS50294">
    <property type="entry name" value="WD_REPEATS_REGION"/>
    <property type="match status" value="3"/>
</dbReference>
<evidence type="ECO:0000256" key="4">
    <source>
        <dbReference type="ARBA" id="ARBA00023224"/>
    </source>
</evidence>
<feature type="repeat" description="WD" evidence="5">
    <location>
        <begin position="359"/>
        <end position="391"/>
    </location>
</feature>
<dbReference type="InterPro" id="IPR001632">
    <property type="entry name" value="WD40_G-protein_beta-like"/>
</dbReference>
<dbReference type="InterPro" id="IPR001680">
    <property type="entry name" value="WD40_rpt"/>
</dbReference>
<comment type="caution">
    <text evidence="6">The sequence shown here is derived from an EMBL/GenBank/DDBJ whole genome shotgun (WGS) entry which is preliminary data.</text>
</comment>
<dbReference type="Proteomes" id="UP000242450">
    <property type="component" value="Chromosome 10"/>
</dbReference>
<dbReference type="SMART" id="SM00320">
    <property type="entry name" value="WD40"/>
    <property type="match status" value="7"/>
</dbReference>
<feature type="repeat" description="WD" evidence="5">
    <location>
        <begin position="324"/>
        <end position="358"/>
    </location>
</feature>
<feature type="repeat" description="WD" evidence="5">
    <location>
        <begin position="38"/>
        <end position="79"/>
    </location>
</feature>
<evidence type="ECO:0000256" key="1">
    <source>
        <dbReference type="ARBA" id="ARBA00009768"/>
    </source>
</evidence>
<dbReference type="PRINTS" id="PR00319">
    <property type="entry name" value="GPROTEINB"/>
</dbReference>
<protein>
    <submittedName>
        <fullName evidence="6">Uncharacterized protein</fullName>
    </submittedName>
</protein>